<reference evidence="8 9" key="1">
    <citation type="journal article" date="2013" name="Nat. Genet.">
        <title>The genome of the hydatid tapeworm Echinococcus granulosus.</title>
        <authorList>
            <person name="Zheng H."/>
            <person name="Zhang W."/>
            <person name="Zhang L."/>
            <person name="Zhang Z."/>
            <person name="Li J."/>
            <person name="Lu G."/>
            <person name="Zhu Y."/>
            <person name="Wang Y."/>
            <person name="Huang Y."/>
            <person name="Liu J."/>
            <person name="Kang H."/>
            <person name="Chen J."/>
            <person name="Wang L."/>
            <person name="Chen A."/>
            <person name="Yu S."/>
            <person name="Gao Z."/>
            <person name="Jin L."/>
            <person name="Gu W."/>
            <person name="Wang Z."/>
            <person name="Zhao L."/>
            <person name="Shi B."/>
            <person name="Wen H."/>
            <person name="Lin R."/>
            <person name="Jones M.K."/>
            <person name="Brejova B."/>
            <person name="Vinar T."/>
            <person name="Zhao G."/>
            <person name="McManus D.P."/>
            <person name="Chen Z."/>
            <person name="Zhou Y."/>
            <person name="Wang S."/>
        </authorList>
    </citation>
    <scope>NUCLEOTIDE SEQUENCE [LARGE SCALE GENOMIC DNA]</scope>
</reference>
<dbReference type="KEGG" id="egl:EGR_04151"/>
<comment type="subcellular location">
    <subcellularLocation>
        <location evidence="1">Membrane</location>
    </subcellularLocation>
</comment>
<gene>
    <name evidence="8" type="ORF">EGR_04151</name>
</gene>
<evidence type="ECO:0000256" key="2">
    <source>
        <dbReference type="ARBA" id="ARBA00022692"/>
    </source>
</evidence>
<dbReference type="Pfam" id="PF09744">
    <property type="entry name" value="RH1"/>
    <property type="match status" value="1"/>
</dbReference>
<accession>W6UH38</accession>
<evidence type="ECO:0000256" key="1">
    <source>
        <dbReference type="ARBA" id="ARBA00004370"/>
    </source>
</evidence>
<feature type="coiled-coil region" evidence="5">
    <location>
        <begin position="110"/>
        <end position="144"/>
    </location>
</feature>
<evidence type="ECO:0000256" key="4">
    <source>
        <dbReference type="ARBA" id="ARBA00023136"/>
    </source>
</evidence>
<evidence type="ECO:0000256" key="5">
    <source>
        <dbReference type="SAM" id="Coils"/>
    </source>
</evidence>
<dbReference type="CTD" id="36339866"/>
<dbReference type="GeneID" id="36339866"/>
<dbReference type="GO" id="GO:0016020">
    <property type="term" value="C:membrane"/>
    <property type="evidence" value="ECO:0007669"/>
    <property type="project" value="UniProtKB-SubCell"/>
</dbReference>
<dbReference type="PANTHER" id="PTHR12483:SF115">
    <property type="entry name" value="COPPER TRANSPORT PROTEIN"/>
    <property type="match status" value="1"/>
</dbReference>
<evidence type="ECO:0000259" key="7">
    <source>
        <dbReference type="PROSITE" id="PS51776"/>
    </source>
</evidence>
<dbReference type="AlphaFoldDB" id="W6UH38"/>
<feature type="domain" description="RH1" evidence="7">
    <location>
        <begin position="5"/>
        <end position="93"/>
    </location>
</feature>
<dbReference type="PANTHER" id="PTHR12483">
    <property type="entry name" value="SOLUTE CARRIER FAMILY 31 COPPER TRANSPORTERS"/>
    <property type="match status" value="1"/>
</dbReference>
<comment type="caution">
    <text evidence="8">The sequence shown here is derived from an EMBL/GenBank/DDBJ whole genome shotgun (WGS) entry which is preliminary data.</text>
</comment>
<dbReference type="InterPro" id="IPR034743">
    <property type="entry name" value="RH1"/>
</dbReference>
<dbReference type="Proteomes" id="UP000019149">
    <property type="component" value="Unassembled WGS sequence"/>
</dbReference>
<dbReference type="GO" id="GO:0005375">
    <property type="term" value="F:copper ion transmembrane transporter activity"/>
    <property type="evidence" value="ECO:0007669"/>
    <property type="project" value="InterPro"/>
</dbReference>
<keyword evidence="4 6" id="KW-0472">Membrane</keyword>
<dbReference type="OrthoDB" id="10069524at2759"/>
<dbReference type="RefSeq" id="XP_024352101.1">
    <property type="nucleotide sequence ID" value="XM_024493400.1"/>
</dbReference>
<dbReference type="STRING" id="6210.W6UH38"/>
<dbReference type="EMBL" id="APAU02000025">
    <property type="protein sequence ID" value="EUB60905.1"/>
    <property type="molecule type" value="Genomic_DNA"/>
</dbReference>
<name>W6UH38_ECHGR</name>
<keyword evidence="2 6" id="KW-0812">Transmembrane</keyword>
<organism evidence="8 9">
    <name type="scientific">Echinococcus granulosus</name>
    <name type="common">Hydatid tapeworm</name>
    <dbReference type="NCBI Taxonomy" id="6210"/>
    <lineage>
        <taxon>Eukaryota</taxon>
        <taxon>Metazoa</taxon>
        <taxon>Spiralia</taxon>
        <taxon>Lophotrochozoa</taxon>
        <taxon>Platyhelminthes</taxon>
        <taxon>Cestoda</taxon>
        <taxon>Eucestoda</taxon>
        <taxon>Cyclophyllidea</taxon>
        <taxon>Taeniidae</taxon>
        <taxon>Echinococcus</taxon>
        <taxon>Echinococcus granulosus group</taxon>
    </lineage>
</organism>
<proteinExistence type="predicted"/>
<evidence type="ECO:0000313" key="9">
    <source>
        <dbReference type="Proteomes" id="UP000019149"/>
    </source>
</evidence>
<evidence type="ECO:0000256" key="3">
    <source>
        <dbReference type="ARBA" id="ARBA00022989"/>
    </source>
</evidence>
<dbReference type="OMA" id="IDASTEC"/>
<evidence type="ECO:0000256" key="6">
    <source>
        <dbReference type="SAM" id="Phobius"/>
    </source>
</evidence>
<dbReference type="Gene3D" id="1.20.58.1770">
    <property type="match status" value="1"/>
</dbReference>
<dbReference type="PROSITE" id="PS51776">
    <property type="entry name" value="RH1"/>
    <property type="match status" value="1"/>
</dbReference>
<dbReference type="Pfam" id="PF04145">
    <property type="entry name" value="Ctr"/>
    <property type="match status" value="1"/>
</dbReference>
<sequence>MSWRFLDLETNSPMSICTTTDVYSAASLIGQELQLLIDEHGPEDFECLMYRIIHVLEELEYCVSHCTDTEQLIGELQEQHDALKSERSDYDFQDFTLDLDLMQQSWYNETQRLLDRIAVLESENHRLKRQLENVEEEVEVGDTQPCVADLVAGQEKYLHRPFSLPIKPCEVDSLLAHTEERLLLTHQESRAADLQLIRLLKAGVINQAREIKETRQELLFIEVSIDASTECSAFIQVEEEMCRLARESGQLMAARSPSQFNHLSSEHATLEAKLSVCEKKLEELSLLMGSNEQVESPLAPAMPLHVAPGEGMEAVANVRDRMEERDSLLALEQLRSLLYERNRLRCRFIELNAGLEAIMDRGEEGELVYGPLPREPIEKLFPDYHLIQAISAELFLGVHVHQLFDLESRAGVAVSPQCGSRASHPTARVYSVHHSSNSSGGEMHHNMHSMKMYFNTDLPFHLLFETWHIDTVGKLIGACAGVFLLALLYEGIKGFRDHLLVQKLTPLSPGGHANSTIYDEAIHSSVLAVDGGMRQGDHVVPLVQGTGSGWRSYCNPDHILQSLMHLIQLFFSYMLMLVVMTYNAYLLVALLLGSCLGYFLFFRRRFVIMGEQECCH</sequence>
<keyword evidence="3 6" id="KW-1133">Transmembrane helix</keyword>
<protein>
    <submittedName>
        <fullName evidence="8">High affinity copper uptake protein</fullName>
    </submittedName>
</protein>
<dbReference type="InterPro" id="IPR007274">
    <property type="entry name" value="Cop_transporter"/>
</dbReference>
<keyword evidence="9" id="KW-1185">Reference proteome</keyword>
<evidence type="ECO:0000313" key="8">
    <source>
        <dbReference type="EMBL" id="EUB60905.1"/>
    </source>
</evidence>
<feature type="transmembrane region" description="Helical" evidence="6">
    <location>
        <begin position="584"/>
        <end position="602"/>
    </location>
</feature>
<keyword evidence="5" id="KW-0175">Coiled coil</keyword>